<dbReference type="EMBL" id="WNLA01000019">
    <property type="protein sequence ID" value="MTW05028.1"/>
    <property type="molecule type" value="Genomic_DNA"/>
</dbReference>
<evidence type="ECO:0000313" key="3">
    <source>
        <dbReference type="Proteomes" id="UP000484015"/>
    </source>
</evidence>
<gene>
    <name evidence="2" type="ORF">GM668_23405</name>
</gene>
<dbReference type="PANTHER" id="PTHR35936:SF6">
    <property type="entry name" value="AMINO ACID ABC TRANSPORTER SUBSTRATE-BINDING PAAT FAMILY PROTEIN"/>
    <property type="match status" value="1"/>
</dbReference>
<keyword evidence="3" id="KW-1185">Reference proteome</keyword>
<accession>A0A6L6Q706</accession>
<protein>
    <submittedName>
        <fullName evidence="2">Transporter substrate-binding domain-containing protein</fullName>
    </submittedName>
</protein>
<dbReference type="Proteomes" id="UP000484015">
    <property type="component" value="Unassembled WGS sequence"/>
</dbReference>
<dbReference type="SUPFAM" id="SSF53850">
    <property type="entry name" value="Periplasmic binding protein-like II"/>
    <property type="match status" value="1"/>
</dbReference>
<evidence type="ECO:0000313" key="2">
    <source>
        <dbReference type="EMBL" id="MTW05028.1"/>
    </source>
</evidence>
<name>A0A6L6Q706_9BURK</name>
<comment type="caution">
    <text evidence="2">The sequence shown here is derived from an EMBL/GenBank/DDBJ whole genome shotgun (WGS) entry which is preliminary data.</text>
</comment>
<keyword evidence="1" id="KW-0732">Signal</keyword>
<dbReference type="RefSeq" id="WP_155441376.1">
    <property type="nucleotide sequence ID" value="NZ_WNLA01000019.1"/>
</dbReference>
<dbReference type="PANTHER" id="PTHR35936">
    <property type="entry name" value="MEMBRANE-BOUND LYTIC MUREIN TRANSGLYCOSYLASE F"/>
    <property type="match status" value="1"/>
</dbReference>
<dbReference type="AlphaFoldDB" id="A0A6L6Q706"/>
<proteinExistence type="predicted"/>
<organism evidence="2 3">
    <name type="scientific">Pseudoduganella ginsengisoli</name>
    <dbReference type="NCBI Taxonomy" id="1462440"/>
    <lineage>
        <taxon>Bacteria</taxon>
        <taxon>Pseudomonadati</taxon>
        <taxon>Pseudomonadota</taxon>
        <taxon>Betaproteobacteria</taxon>
        <taxon>Burkholderiales</taxon>
        <taxon>Oxalobacteraceae</taxon>
        <taxon>Telluria group</taxon>
        <taxon>Pseudoduganella</taxon>
    </lineage>
</organism>
<feature type="signal peptide" evidence="1">
    <location>
        <begin position="1"/>
        <end position="23"/>
    </location>
</feature>
<sequence length="255" mass="27911">MKRCSWSVLLAMQLLCAALPAHASDPGEIPPAPSAPQQSLVVLVDTGSHMPLADIRDGVLAAGLHRDLGAAIAERLGRIPQFKVWPRKRIGHALEQGEGDILCLYMPEWLPGPLHWSMPFFPFTEVVITRRSARRPLALADLADQQVGTVLGYVYPELEHALGKHFVRADTASGLNSLRKLELGRVQHAETTNLFVDYFLKQGGKLDIHPPLVVKTYRTLCAVSPRGSVAVDDVNRAIGQLLHDGGLARITASYR</sequence>
<feature type="chain" id="PRO_5026872124" evidence="1">
    <location>
        <begin position="24"/>
        <end position="255"/>
    </location>
</feature>
<dbReference type="OrthoDB" id="8885114at2"/>
<reference evidence="2 3" key="1">
    <citation type="submission" date="2019-11" db="EMBL/GenBank/DDBJ databases">
        <title>Type strains purchased from KCTC, JCM and DSMZ.</title>
        <authorList>
            <person name="Lu H."/>
        </authorList>
    </citation>
    <scope>NUCLEOTIDE SEQUENCE [LARGE SCALE GENOMIC DNA]</scope>
    <source>
        <strain evidence="2 3">KCTC 42409</strain>
    </source>
</reference>
<dbReference type="Gene3D" id="3.40.190.10">
    <property type="entry name" value="Periplasmic binding protein-like II"/>
    <property type="match status" value="2"/>
</dbReference>
<evidence type="ECO:0000256" key="1">
    <source>
        <dbReference type="SAM" id="SignalP"/>
    </source>
</evidence>